<dbReference type="PANTHER" id="PTHR24543">
    <property type="entry name" value="MULTICOPPER OXIDASE-RELATED"/>
    <property type="match status" value="1"/>
</dbReference>
<protein>
    <recommendedName>
        <fullName evidence="1">F5/8 type C domain-containing protein</fullName>
    </recommendedName>
</protein>
<feature type="domain" description="F5/8 type C" evidence="1">
    <location>
        <begin position="185"/>
        <end position="255"/>
    </location>
</feature>
<dbReference type="PANTHER" id="PTHR24543:SF291">
    <property type="entry name" value="SMOKE ALARM, ISOFORM D"/>
    <property type="match status" value="1"/>
</dbReference>
<dbReference type="InterPro" id="IPR000421">
    <property type="entry name" value="FA58C"/>
</dbReference>
<dbReference type="EMBL" id="GG666617">
    <property type="protein sequence ID" value="EEN48397.1"/>
    <property type="molecule type" value="Genomic_DNA"/>
</dbReference>
<dbReference type="PROSITE" id="PS50022">
    <property type="entry name" value="FA58C_3"/>
    <property type="match status" value="2"/>
</dbReference>
<proteinExistence type="predicted"/>
<dbReference type="InterPro" id="IPR008979">
    <property type="entry name" value="Galactose-bd-like_sf"/>
</dbReference>
<organism>
    <name type="scientific">Branchiostoma floridae</name>
    <name type="common">Florida lancelet</name>
    <name type="synonym">Amphioxus</name>
    <dbReference type="NCBI Taxonomy" id="7739"/>
    <lineage>
        <taxon>Eukaryota</taxon>
        <taxon>Metazoa</taxon>
        <taxon>Chordata</taxon>
        <taxon>Cephalochordata</taxon>
        <taxon>Leptocardii</taxon>
        <taxon>Amphioxiformes</taxon>
        <taxon>Branchiostomatidae</taxon>
        <taxon>Branchiostoma</taxon>
    </lineage>
</organism>
<evidence type="ECO:0000259" key="1">
    <source>
        <dbReference type="PROSITE" id="PS50022"/>
    </source>
</evidence>
<evidence type="ECO:0000313" key="2">
    <source>
        <dbReference type="EMBL" id="EEN48397.1"/>
    </source>
</evidence>
<name>C3ZGF3_BRAFL</name>
<sequence length="263" mass="28363">MESGAIPDSDITASSSHPYFAPYQGRLNGVAGYGAWAARANEIGQWLQPADDSGSYRDLSPAPGAGVTSATISGLLPDRNYTITLTSFGEDDQPNGGINGTYATGNTDENTHVTNLLDNLIFAQYVRFLPQTWYRGMSMRVEILGCSTNTAVVPACPRLLGMESGAIPDGSITASSYFGPGAEPYRGRFNGAVGAGAWAAEHDIIGQWLQVFRGNVDRNTPVTNLLYNPVDARYVRFVVQSWTRHIAMRVDIVGCNIGKFQSR</sequence>
<dbReference type="SMART" id="SM00231">
    <property type="entry name" value="FA58C"/>
    <property type="match status" value="2"/>
</dbReference>
<dbReference type="SUPFAM" id="SSF49785">
    <property type="entry name" value="Galactose-binding domain-like"/>
    <property type="match status" value="2"/>
</dbReference>
<reference evidence="2" key="1">
    <citation type="journal article" date="2008" name="Nature">
        <title>The amphioxus genome and the evolution of the chordate karyotype.</title>
        <authorList>
            <consortium name="US DOE Joint Genome Institute (JGI-PGF)"/>
            <person name="Putnam N.H."/>
            <person name="Butts T."/>
            <person name="Ferrier D.E.K."/>
            <person name="Furlong R.F."/>
            <person name="Hellsten U."/>
            <person name="Kawashima T."/>
            <person name="Robinson-Rechavi M."/>
            <person name="Shoguchi E."/>
            <person name="Terry A."/>
            <person name="Yu J.-K."/>
            <person name="Benito-Gutierrez E.L."/>
            <person name="Dubchak I."/>
            <person name="Garcia-Fernandez J."/>
            <person name="Gibson-Brown J.J."/>
            <person name="Grigoriev I.V."/>
            <person name="Horton A.C."/>
            <person name="de Jong P.J."/>
            <person name="Jurka J."/>
            <person name="Kapitonov V.V."/>
            <person name="Kohara Y."/>
            <person name="Kuroki Y."/>
            <person name="Lindquist E."/>
            <person name="Lucas S."/>
            <person name="Osoegawa K."/>
            <person name="Pennacchio L.A."/>
            <person name="Salamov A.A."/>
            <person name="Satou Y."/>
            <person name="Sauka-Spengler T."/>
            <person name="Schmutz J."/>
            <person name="Shin-I T."/>
            <person name="Toyoda A."/>
            <person name="Bronner-Fraser M."/>
            <person name="Fujiyama A."/>
            <person name="Holland L.Z."/>
            <person name="Holland P.W.H."/>
            <person name="Satoh N."/>
            <person name="Rokhsar D.S."/>
        </authorList>
    </citation>
    <scope>NUCLEOTIDE SEQUENCE [LARGE SCALE GENOMIC DNA]</scope>
    <source>
        <strain evidence="2">S238N-H82</strain>
        <tissue evidence="2">Testes</tissue>
    </source>
</reference>
<dbReference type="AlphaFoldDB" id="C3ZGF3"/>
<dbReference type="InParanoid" id="C3ZGF3"/>
<feature type="domain" description="F5/8 type C" evidence="1">
    <location>
        <begin position="1"/>
        <end position="146"/>
    </location>
</feature>
<dbReference type="Gene3D" id="2.60.120.260">
    <property type="entry name" value="Galactose-binding domain-like"/>
    <property type="match status" value="4"/>
</dbReference>
<dbReference type="PROSITE" id="PS01286">
    <property type="entry name" value="FA58C_2"/>
    <property type="match status" value="1"/>
</dbReference>
<gene>
    <name evidence="2" type="ORF">BRAFLDRAFT_67250</name>
</gene>
<accession>C3ZGF3</accession>